<dbReference type="Pfam" id="PF04909">
    <property type="entry name" value="Amidohydro_2"/>
    <property type="match status" value="1"/>
</dbReference>
<feature type="domain" description="Amidohydrolase-related" evidence="1">
    <location>
        <begin position="29"/>
        <end position="253"/>
    </location>
</feature>
<reference evidence="2" key="1">
    <citation type="submission" date="2019-08" db="EMBL/GenBank/DDBJ databases">
        <authorList>
            <person name="Kucharzyk K."/>
            <person name="Murdoch R.W."/>
            <person name="Higgins S."/>
            <person name="Loffler F."/>
        </authorList>
    </citation>
    <scope>NUCLEOTIDE SEQUENCE</scope>
</reference>
<organism evidence="2">
    <name type="scientific">bioreactor metagenome</name>
    <dbReference type="NCBI Taxonomy" id="1076179"/>
    <lineage>
        <taxon>unclassified sequences</taxon>
        <taxon>metagenomes</taxon>
        <taxon>ecological metagenomes</taxon>
    </lineage>
</organism>
<sequence>MLFDINCATGHWPFRRLPMRSLPELKEHLESFGIGGAAVTHNHAVCYQNVHDANLELAEALDRPGMRDYFVGVATLNPLYPAWAKDLRGCVETLGFRALRLLPAYHRYALDGPEAGRILTLAGELGLPVLIPDELVNFRQRHFMEPEAPLGLSAIIAAARKFPGVRLVVLNGTPVAGGEYPDNLYFEISRLRSAFGDVFGQLAARCGADHLLFGSGAPFKEVEPALLKLHHAPLSAEAQALVASGNARRLFQL</sequence>
<dbReference type="EMBL" id="VSSQ01016105">
    <property type="protein sequence ID" value="MPM57126.1"/>
    <property type="molecule type" value="Genomic_DNA"/>
</dbReference>
<evidence type="ECO:0000259" key="1">
    <source>
        <dbReference type="Pfam" id="PF04909"/>
    </source>
</evidence>
<protein>
    <recommendedName>
        <fullName evidence="1">Amidohydrolase-related domain-containing protein</fullName>
    </recommendedName>
</protein>
<proteinExistence type="predicted"/>
<dbReference type="InterPro" id="IPR006680">
    <property type="entry name" value="Amidohydro-rel"/>
</dbReference>
<dbReference type="AlphaFoldDB" id="A0A645AWE6"/>
<evidence type="ECO:0000313" key="2">
    <source>
        <dbReference type="EMBL" id="MPM57126.1"/>
    </source>
</evidence>
<dbReference type="GO" id="GO:0016787">
    <property type="term" value="F:hydrolase activity"/>
    <property type="evidence" value="ECO:0007669"/>
    <property type="project" value="InterPro"/>
</dbReference>
<comment type="caution">
    <text evidence="2">The sequence shown here is derived from an EMBL/GenBank/DDBJ whole genome shotgun (WGS) entry which is preliminary data.</text>
</comment>
<dbReference type="SUPFAM" id="SSF51556">
    <property type="entry name" value="Metallo-dependent hydrolases"/>
    <property type="match status" value="1"/>
</dbReference>
<dbReference type="Gene3D" id="3.20.20.140">
    <property type="entry name" value="Metal-dependent hydrolases"/>
    <property type="match status" value="1"/>
</dbReference>
<accession>A0A645AWE6</accession>
<dbReference type="InterPro" id="IPR032466">
    <property type="entry name" value="Metal_Hydrolase"/>
</dbReference>
<gene>
    <name evidence="2" type="ORF">SDC9_103947</name>
</gene>
<name>A0A645AWE6_9ZZZZ</name>